<dbReference type="InterPro" id="IPR044876">
    <property type="entry name" value="HRDC_dom_sf"/>
</dbReference>
<gene>
    <name evidence="3" type="primary">rnd</name>
    <name evidence="3" type="ORF">NCTC11636_00251</name>
</gene>
<proteinExistence type="predicted"/>
<dbReference type="GO" id="GO:0006139">
    <property type="term" value="P:nucleobase-containing compound metabolic process"/>
    <property type="evidence" value="ECO:0007669"/>
    <property type="project" value="InterPro"/>
</dbReference>
<evidence type="ECO:0000313" key="3">
    <source>
        <dbReference type="EMBL" id="VEG25880.1"/>
    </source>
</evidence>
<dbReference type="InterPro" id="IPR051086">
    <property type="entry name" value="RNase_D-like"/>
</dbReference>
<dbReference type="Proteomes" id="UP000266895">
    <property type="component" value="Chromosome"/>
</dbReference>
<organism evidence="3 4">
    <name type="scientific">Actinomyces howellii</name>
    <dbReference type="NCBI Taxonomy" id="52771"/>
    <lineage>
        <taxon>Bacteria</taxon>
        <taxon>Bacillati</taxon>
        <taxon>Actinomycetota</taxon>
        <taxon>Actinomycetes</taxon>
        <taxon>Actinomycetales</taxon>
        <taxon>Actinomycetaceae</taxon>
        <taxon>Actinomyces</taxon>
    </lineage>
</organism>
<dbReference type="Pfam" id="PF18305">
    <property type="entry name" value="DNA_pol_A_exoN"/>
    <property type="match status" value="1"/>
</dbReference>
<dbReference type="KEGG" id="ahw:NCTC11636_00251"/>
<dbReference type="InterPro" id="IPR036397">
    <property type="entry name" value="RNaseH_sf"/>
</dbReference>
<dbReference type="InterPro" id="IPR012337">
    <property type="entry name" value="RNaseH-like_sf"/>
</dbReference>
<dbReference type="SUPFAM" id="SSF53098">
    <property type="entry name" value="Ribonuclease H-like"/>
    <property type="match status" value="1"/>
</dbReference>
<dbReference type="AlphaFoldDB" id="A0A3S4RE40"/>
<protein>
    <submittedName>
        <fullName evidence="3">Ribonuclease D</fullName>
        <ecNumber evidence="3">3.1.13.5</ecNumber>
    </submittedName>
</protein>
<dbReference type="EMBL" id="LR134350">
    <property type="protein sequence ID" value="VEG25880.1"/>
    <property type="molecule type" value="Genomic_DNA"/>
</dbReference>
<dbReference type="Pfam" id="PF01612">
    <property type="entry name" value="DNA_pol_A_exo1"/>
    <property type="match status" value="1"/>
</dbReference>
<dbReference type="GO" id="GO:0033890">
    <property type="term" value="F:ribonuclease D activity"/>
    <property type="evidence" value="ECO:0007669"/>
    <property type="project" value="UniProtKB-EC"/>
</dbReference>
<reference evidence="3 4" key="1">
    <citation type="submission" date="2018-12" db="EMBL/GenBank/DDBJ databases">
        <authorList>
            <consortium name="Pathogen Informatics"/>
        </authorList>
    </citation>
    <scope>NUCLEOTIDE SEQUENCE [LARGE SCALE GENOMIC DNA]</scope>
    <source>
        <strain evidence="3 4">NCTC11636</strain>
    </source>
</reference>
<dbReference type="InterPro" id="IPR002121">
    <property type="entry name" value="HRDC_dom"/>
</dbReference>
<dbReference type="Gene3D" id="1.10.150.80">
    <property type="entry name" value="HRDC domain"/>
    <property type="match status" value="2"/>
</dbReference>
<dbReference type="Pfam" id="PF00570">
    <property type="entry name" value="HRDC"/>
    <property type="match status" value="1"/>
</dbReference>
<evidence type="ECO:0000259" key="2">
    <source>
        <dbReference type="PROSITE" id="PS50967"/>
    </source>
</evidence>
<name>A0A3S4RE40_9ACTO</name>
<dbReference type="InterPro" id="IPR041605">
    <property type="entry name" value="Exo_C"/>
</dbReference>
<dbReference type="CDD" id="cd06142">
    <property type="entry name" value="RNaseD_exo"/>
    <property type="match status" value="1"/>
</dbReference>
<dbReference type="GO" id="GO:0003676">
    <property type="term" value="F:nucleic acid binding"/>
    <property type="evidence" value="ECO:0007669"/>
    <property type="project" value="InterPro"/>
</dbReference>
<dbReference type="SMART" id="SM00474">
    <property type="entry name" value="35EXOc"/>
    <property type="match status" value="1"/>
</dbReference>
<dbReference type="PANTHER" id="PTHR47649">
    <property type="entry name" value="RIBONUCLEASE D"/>
    <property type="match status" value="1"/>
</dbReference>
<evidence type="ECO:0000313" key="4">
    <source>
        <dbReference type="Proteomes" id="UP000266895"/>
    </source>
</evidence>
<dbReference type="EC" id="3.1.13.5" evidence="3"/>
<feature type="region of interest" description="Disordered" evidence="1">
    <location>
        <begin position="1"/>
        <end position="20"/>
    </location>
</feature>
<dbReference type="RefSeq" id="WP_197719429.1">
    <property type="nucleotide sequence ID" value="NZ_LR134350.1"/>
</dbReference>
<sequence length="430" mass="47052">MPTTPGPGRVPGTTDHPVPAEMVRDYRRPADGLPPVTDSPDGVRGVVASLQAGSGPVAVDAERASGFRYGQDAYLIQLRRHGTGTVLIDPVTAGDLTGLADVLDGPEWVLHAADQDLPCLAELGLRPRLLFDTELAARLLGRAHVGLGAVAEETLGLRLAKDHAAADWSTRPLPESWLVYAALDVELLVPLREALGHELSAAGKDEWAAQEFEYVRTRPPRPSKTDPWRKTPRAGHAVRSRRSLAVLREMWTTRERLAVDLDRSPSKILPHHALVAAAVARPSSRRKLASLKEFSSRQARQHMDLWWAALERALALPEEELPPLHAPLPDGELPRPRSWARHHAQAAAALEVVRLTVRERAEAIRVPQELLLAPDTQRHLAWEIGEEHSAQGSADVRTEAVAARLVRLEARPWQVEQAAPRLSAALAAFA</sequence>
<feature type="domain" description="HRDC" evidence="2">
    <location>
        <begin position="240"/>
        <end position="320"/>
    </location>
</feature>
<evidence type="ECO:0000256" key="1">
    <source>
        <dbReference type="SAM" id="MobiDB-lite"/>
    </source>
</evidence>
<dbReference type="SMART" id="SM00341">
    <property type="entry name" value="HRDC"/>
    <property type="match status" value="1"/>
</dbReference>
<keyword evidence="4" id="KW-1185">Reference proteome</keyword>
<accession>A0A3S4RE40</accession>
<dbReference type="PROSITE" id="PS50967">
    <property type="entry name" value="HRDC"/>
    <property type="match status" value="1"/>
</dbReference>
<dbReference type="PANTHER" id="PTHR47649:SF1">
    <property type="entry name" value="RIBONUCLEASE D"/>
    <property type="match status" value="1"/>
</dbReference>
<dbReference type="InterPro" id="IPR010997">
    <property type="entry name" value="HRDC-like_sf"/>
</dbReference>
<dbReference type="GO" id="GO:0008408">
    <property type="term" value="F:3'-5' exonuclease activity"/>
    <property type="evidence" value="ECO:0007669"/>
    <property type="project" value="InterPro"/>
</dbReference>
<dbReference type="GO" id="GO:0000166">
    <property type="term" value="F:nucleotide binding"/>
    <property type="evidence" value="ECO:0007669"/>
    <property type="project" value="InterPro"/>
</dbReference>
<dbReference type="Gene3D" id="3.30.420.10">
    <property type="entry name" value="Ribonuclease H-like superfamily/Ribonuclease H"/>
    <property type="match status" value="1"/>
</dbReference>
<dbReference type="SUPFAM" id="SSF47819">
    <property type="entry name" value="HRDC-like"/>
    <property type="match status" value="1"/>
</dbReference>
<keyword evidence="3" id="KW-0378">Hydrolase</keyword>
<dbReference type="InterPro" id="IPR002562">
    <property type="entry name" value="3'-5'_exonuclease_dom"/>
</dbReference>
<feature type="compositionally biased region" description="Low complexity" evidence="1">
    <location>
        <begin position="1"/>
        <end position="14"/>
    </location>
</feature>